<evidence type="ECO:0000313" key="3">
    <source>
        <dbReference type="Proteomes" id="UP001556367"/>
    </source>
</evidence>
<proteinExistence type="predicted"/>
<sequence>MGGSSGLFGVVPAPSSRFVASQRCWRCDYHPNCHQSWQRFEYYGSRVRRLYYRATDLSHSCLSEINSSKSNTTLPILPRLKQLTWLANCSKPYFQFVNLFVGPQLKDLQVSFPPLDPASWDSFVSLFAGISSNLHVLTFEAASSYLTPIIAPSLTCQAFVALREITLFSLPSLEVVAFLGALKHLEHITIADDLASDPFSWESPVVLPRKPCFISLRRLNINDNAKGFAEAFVGVMQPKSPECIYLHAQEFSSISEIVRSVSHFASLVELVLEEDQRKDTEPSILSEDTSLRAITPLRSLTQLQVLQLALRSLSLGDSALCLIAEIFPHIKCLYLHTYDPANNRSTKFTLSGLQGLALKCTSLESLRLPSLDVSSGLPVALPSISISQPSNLQTLRVDSSTPFDPTVLAAILKRLFPNLKKIQGRDARAWSRVLSLINVTELNRSCVRGDVHDDWNEVGSDEDGSDKQVTNNDW</sequence>
<dbReference type="Gene3D" id="3.80.10.10">
    <property type="entry name" value="Ribonuclease Inhibitor"/>
    <property type="match status" value="1"/>
</dbReference>
<accession>A0ABR3JV61</accession>
<feature type="region of interest" description="Disordered" evidence="1">
    <location>
        <begin position="453"/>
        <end position="474"/>
    </location>
</feature>
<reference evidence="3" key="1">
    <citation type="submission" date="2024-06" db="EMBL/GenBank/DDBJ databases">
        <title>Multi-omics analyses provide insights into the biosynthesis of the anticancer antibiotic pleurotin in Hohenbuehelia grisea.</title>
        <authorList>
            <person name="Weaver J.A."/>
            <person name="Alberti F."/>
        </authorList>
    </citation>
    <scope>NUCLEOTIDE SEQUENCE [LARGE SCALE GENOMIC DNA]</scope>
    <source>
        <strain evidence="3">T-177</strain>
    </source>
</reference>
<name>A0ABR3JV61_9AGAR</name>
<gene>
    <name evidence="2" type="ORF">HGRIS_011194</name>
</gene>
<evidence type="ECO:0000256" key="1">
    <source>
        <dbReference type="SAM" id="MobiDB-lite"/>
    </source>
</evidence>
<dbReference type="EMBL" id="JASNQZ010000002">
    <property type="protein sequence ID" value="KAL0959484.1"/>
    <property type="molecule type" value="Genomic_DNA"/>
</dbReference>
<protein>
    <submittedName>
        <fullName evidence="2">Uncharacterized protein</fullName>
    </submittedName>
</protein>
<comment type="caution">
    <text evidence="2">The sequence shown here is derived from an EMBL/GenBank/DDBJ whole genome shotgun (WGS) entry which is preliminary data.</text>
</comment>
<dbReference type="SUPFAM" id="SSF52047">
    <property type="entry name" value="RNI-like"/>
    <property type="match status" value="1"/>
</dbReference>
<dbReference type="Proteomes" id="UP001556367">
    <property type="component" value="Unassembled WGS sequence"/>
</dbReference>
<organism evidence="2 3">
    <name type="scientific">Hohenbuehelia grisea</name>
    <dbReference type="NCBI Taxonomy" id="104357"/>
    <lineage>
        <taxon>Eukaryota</taxon>
        <taxon>Fungi</taxon>
        <taxon>Dikarya</taxon>
        <taxon>Basidiomycota</taxon>
        <taxon>Agaricomycotina</taxon>
        <taxon>Agaricomycetes</taxon>
        <taxon>Agaricomycetidae</taxon>
        <taxon>Agaricales</taxon>
        <taxon>Pleurotineae</taxon>
        <taxon>Pleurotaceae</taxon>
        <taxon>Hohenbuehelia</taxon>
    </lineage>
</organism>
<dbReference type="InterPro" id="IPR032675">
    <property type="entry name" value="LRR_dom_sf"/>
</dbReference>
<keyword evidence="3" id="KW-1185">Reference proteome</keyword>
<evidence type="ECO:0000313" key="2">
    <source>
        <dbReference type="EMBL" id="KAL0959484.1"/>
    </source>
</evidence>